<dbReference type="AlphaFoldDB" id="A0A8H7L8S3"/>
<protein>
    <submittedName>
        <fullName evidence="1">Uncharacterized protein</fullName>
    </submittedName>
</protein>
<name>A0A8H7L8S3_9ASCO</name>
<keyword evidence="2" id="KW-1185">Reference proteome</keyword>
<evidence type="ECO:0000313" key="1">
    <source>
        <dbReference type="EMBL" id="KAF7999309.1"/>
    </source>
</evidence>
<dbReference type="Proteomes" id="UP000649328">
    <property type="component" value="Unassembled WGS sequence"/>
</dbReference>
<dbReference type="EMBL" id="JACBPP010000009">
    <property type="protein sequence ID" value="KAF7999309.1"/>
    <property type="molecule type" value="Genomic_DNA"/>
</dbReference>
<dbReference type="OrthoDB" id="10289034at2759"/>
<accession>A0A8H7L8S3</accession>
<proteinExistence type="predicted"/>
<gene>
    <name evidence="1" type="ORF">HF325_005985</name>
</gene>
<comment type="caution">
    <text evidence="1">The sequence shown here is derived from an EMBL/GenBank/DDBJ whole genome shotgun (WGS) entry which is preliminary data.</text>
</comment>
<evidence type="ECO:0000313" key="2">
    <source>
        <dbReference type="Proteomes" id="UP000649328"/>
    </source>
</evidence>
<organism evidence="1 2">
    <name type="scientific">Metschnikowia pulcherrima</name>
    <dbReference type="NCBI Taxonomy" id="27326"/>
    <lineage>
        <taxon>Eukaryota</taxon>
        <taxon>Fungi</taxon>
        <taxon>Dikarya</taxon>
        <taxon>Ascomycota</taxon>
        <taxon>Saccharomycotina</taxon>
        <taxon>Pichiomycetes</taxon>
        <taxon>Metschnikowiaceae</taxon>
        <taxon>Metschnikowia</taxon>
    </lineage>
</organism>
<sequence>MAKRGLFDCAVGGMDLPPEEERLFRKFFLPQDYPFFKIYSEDYYESRYVAPRPVALINGDLTLKLEVLKVVLRALDKLGRTIKNIDYLSVSPERRAKQNDTINAAKYILTMWTRLLRNLRPEDEDAYKGCFLKSDVPFKSYQHFTDKMDALRSKLSMIETAIKA</sequence>
<reference evidence="1" key="1">
    <citation type="submission" date="2020-10" db="EMBL/GenBank/DDBJ databases">
        <title>The Whole-Genome Sequence of Metschnikowia persimmonesis, a Novel Endophytic Yeast Species Isolated from Medicinal Plant Diospyros kaki Thumb.</title>
        <authorList>
            <person name="Rahmat E."/>
            <person name="Kang Y."/>
        </authorList>
    </citation>
    <scope>NUCLEOTIDE SEQUENCE</scope>
    <source>
        <strain evidence="1">KIOM G15050</strain>
    </source>
</reference>